<dbReference type="Proteomes" id="UP001341840">
    <property type="component" value="Unassembled WGS sequence"/>
</dbReference>
<comment type="caution">
    <text evidence="2">The sequence shown here is derived from an EMBL/GenBank/DDBJ whole genome shotgun (WGS) entry which is preliminary data.</text>
</comment>
<name>A0ABU6SKE5_9FABA</name>
<evidence type="ECO:0000313" key="3">
    <source>
        <dbReference type="Proteomes" id="UP001341840"/>
    </source>
</evidence>
<sequence length="67" mass="7662">MRHGAEADDSGKPEASHHLEEKSQERGMAYLFALRSMETLLFGYAILNIESLMTDEITPRDKYCIQD</sequence>
<evidence type="ECO:0000256" key="1">
    <source>
        <dbReference type="SAM" id="MobiDB-lite"/>
    </source>
</evidence>
<feature type="region of interest" description="Disordered" evidence="1">
    <location>
        <begin position="1"/>
        <end position="22"/>
    </location>
</feature>
<dbReference type="EMBL" id="JASCZI010060937">
    <property type="protein sequence ID" value="MED6136885.1"/>
    <property type="molecule type" value="Genomic_DNA"/>
</dbReference>
<protein>
    <submittedName>
        <fullName evidence="2">Uncharacterized protein</fullName>
    </submittedName>
</protein>
<proteinExistence type="predicted"/>
<organism evidence="2 3">
    <name type="scientific">Stylosanthes scabra</name>
    <dbReference type="NCBI Taxonomy" id="79078"/>
    <lineage>
        <taxon>Eukaryota</taxon>
        <taxon>Viridiplantae</taxon>
        <taxon>Streptophyta</taxon>
        <taxon>Embryophyta</taxon>
        <taxon>Tracheophyta</taxon>
        <taxon>Spermatophyta</taxon>
        <taxon>Magnoliopsida</taxon>
        <taxon>eudicotyledons</taxon>
        <taxon>Gunneridae</taxon>
        <taxon>Pentapetalae</taxon>
        <taxon>rosids</taxon>
        <taxon>fabids</taxon>
        <taxon>Fabales</taxon>
        <taxon>Fabaceae</taxon>
        <taxon>Papilionoideae</taxon>
        <taxon>50 kb inversion clade</taxon>
        <taxon>dalbergioids sensu lato</taxon>
        <taxon>Dalbergieae</taxon>
        <taxon>Pterocarpus clade</taxon>
        <taxon>Stylosanthes</taxon>
    </lineage>
</organism>
<gene>
    <name evidence="2" type="ORF">PIB30_059914</name>
</gene>
<keyword evidence="3" id="KW-1185">Reference proteome</keyword>
<evidence type="ECO:0000313" key="2">
    <source>
        <dbReference type="EMBL" id="MED6136885.1"/>
    </source>
</evidence>
<accession>A0ABU6SKE5</accession>
<reference evidence="2 3" key="1">
    <citation type="journal article" date="2023" name="Plants (Basel)">
        <title>Bridging the Gap: Combining Genomics and Transcriptomics Approaches to Understand Stylosanthes scabra, an Orphan Legume from the Brazilian Caatinga.</title>
        <authorList>
            <person name="Ferreira-Neto J.R.C."/>
            <person name="da Silva M.D."/>
            <person name="Binneck E."/>
            <person name="de Melo N.F."/>
            <person name="da Silva R.H."/>
            <person name="de Melo A.L.T.M."/>
            <person name="Pandolfi V."/>
            <person name="Bustamante F.O."/>
            <person name="Brasileiro-Vidal A.C."/>
            <person name="Benko-Iseppon A.M."/>
        </authorList>
    </citation>
    <scope>NUCLEOTIDE SEQUENCE [LARGE SCALE GENOMIC DNA]</scope>
    <source>
        <tissue evidence="2">Leaves</tissue>
    </source>
</reference>